<dbReference type="SUPFAM" id="SSF81321">
    <property type="entry name" value="Family A G protein-coupled receptor-like"/>
    <property type="match status" value="1"/>
</dbReference>
<dbReference type="InterPro" id="IPR000276">
    <property type="entry name" value="GPCR_Rhodpsn"/>
</dbReference>
<evidence type="ECO:0000256" key="3">
    <source>
        <dbReference type="ARBA" id="ARBA00022606"/>
    </source>
</evidence>
<keyword evidence="15" id="KW-1185">Reference proteome</keyword>
<evidence type="ECO:0000256" key="9">
    <source>
        <dbReference type="ARBA" id="ARBA00023170"/>
    </source>
</evidence>
<feature type="transmembrane region" description="Helical" evidence="12">
    <location>
        <begin position="277"/>
        <end position="296"/>
    </location>
</feature>
<dbReference type="PANTHER" id="PTHR26452">
    <property type="entry name" value="OLFACTORY RECEPTOR"/>
    <property type="match status" value="1"/>
</dbReference>
<evidence type="ECO:0000256" key="2">
    <source>
        <dbReference type="ARBA" id="ARBA00022475"/>
    </source>
</evidence>
<dbReference type="InterPro" id="IPR000725">
    <property type="entry name" value="Olfact_rcpt"/>
</dbReference>
<feature type="transmembrane region" description="Helical" evidence="12">
    <location>
        <begin position="145"/>
        <end position="167"/>
    </location>
</feature>
<keyword evidence="6 12" id="KW-1133">Transmembrane helix</keyword>
<feature type="transmembrane region" description="Helical" evidence="12">
    <location>
        <begin position="63"/>
        <end position="82"/>
    </location>
</feature>
<reference evidence="14" key="1">
    <citation type="submission" date="2025-08" db="UniProtKB">
        <authorList>
            <consortium name="Ensembl"/>
        </authorList>
    </citation>
    <scope>IDENTIFICATION</scope>
</reference>
<protein>
    <recommendedName>
        <fullName evidence="12">Olfactory receptor</fullName>
    </recommendedName>
</protein>
<evidence type="ECO:0000256" key="5">
    <source>
        <dbReference type="ARBA" id="ARBA00022725"/>
    </source>
</evidence>
<evidence type="ECO:0000313" key="14">
    <source>
        <dbReference type="Ensembl" id="ENSSPUP00000011203.1"/>
    </source>
</evidence>
<dbReference type="GO" id="GO:0005886">
    <property type="term" value="C:plasma membrane"/>
    <property type="evidence" value="ECO:0007669"/>
    <property type="project" value="UniProtKB-SubCell"/>
</dbReference>
<proteinExistence type="inferred from homology"/>
<feature type="domain" description="G-protein coupled receptors family 1 profile" evidence="13">
    <location>
        <begin position="45"/>
        <end position="294"/>
    </location>
</feature>
<reference evidence="14" key="2">
    <citation type="submission" date="2025-09" db="UniProtKB">
        <authorList>
            <consortium name="Ensembl"/>
        </authorList>
    </citation>
    <scope>IDENTIFICATION</scope>
</reference>
<evidence type="ECO:0000256" key="1">
    <source>
        <dbReference type="ARBA" id="ARBA00004651"/>
    </source>
</evidence>
<keyword evidence="9 11" id="KW-0675">Receptor</keyword>
<evidence type="ECO:0000313" key="15">
    <source>
        <dbReference type="Proteomes" id="UP000694392"/>
    </source>
</evidence>
<evidence type="ECO:0000256" key="6">
    <source>
        <dbReference type="ARBA" id="ARBA00022989"/>
    </source>
</evidence>
<keyword evidence="10 11" id="KW-0807">Transducer</keyword>
<comment type="subcellular location">
    <subcellularLocation>
        <location evidence="1 12">Cell membrane</location>
        <topology evidence="1 12">Multi-pass membrane protein</topology>
    </subcellularLocation>
</comment>
<dbReference type="Proteomes" id="UP000694392">
    <property type="component" value="Unplaced"/>
</dbReference>
<evidence type="ECO:0000256" key="11">
    <source>
        <dbReference type="RuleBase" id="RU000688"/>
    </source>
</evidence>
<dbReference type="Ensembl" id="ENSSPUT00000011940.1">
    <property type="protein sequence ID" value="ENSSPUP00000011203.1"/>
    <property type="gene ID" value="ENSSPUG00000008603.1"/>
</dbReference>
<keyword evidence="2 12" id="KW-1003">Cell membrane</keyword>
<comment type="similarity">
    <text evidence="11">Belongs to the G-protein coupled receptor 1 family.</text>
</comment>
<dbReference type="OMA" id="FMYARPH"/>
<dbReference type="PRINTS" id="PR00237">
    <property type="entry name" value="GPCRRHODOPSN"/>
</dbReference>
<dbReference type="AlphaFoldDB" id="A0A8D0GTH5"/>
<name>A0A8D0GTH5_SPHPU</name>
<keyword evidence="3 12" id="KW-0716">Sensory transduction</keyword>
<dbReference type="PROSITE" id="PS50262">
    <property type="entry name" value="G_PROTEIN_RECEP_F1_2"/>
    <property type="match status" value="1"/>
</dbReference>
<accession>A0A8D0GTH5</accession>
<sequence>MFVFMSKSNRSSHQEFIILGFPGLPQQQRLLFLLFLSLYLLTLLENMLLIVTIRLNCQLHTPMYFFLGNLSLLDIFYVSATVPKLLSILLLGEKTISFGGCLTQLFFFLSLASSECFLLAVMAYDRYLAICHPLRYPILMSHRTCVTLSLASWVSGFLASFPSIVMISSLQFCGTNIIRHFFCDLSPLLKLSCMDTSAIETLDFVAALAVLMTSILVTGTSYIYIFSTITRMPSTMGKHKAFSTCTAHLAVVSMFYATTIFMYARPRAIGTFDPNKLVSVLYTVLAPFLNPIIYSLRNRDVRETWSRAVSRKAISSAFSVRIKWGQ</sequence>
<dbReference type="PROSITE" id="PS00237">
    <property type="entry name" value="G_PROTEIN_RECEP_F1_1"/>
    <property type="match status" value="1"/>
</dbReference>
<keyword evidence="5 12" id="KW-0552">Olfaction</keyword>
<dbReference type="PRINTS" id="PR00245">
    <property type="entry name" value="OLFACTORYR"/>
</dbReference>
<dbReference type="GO" id="GO:0004984">
    <property type="term" value="F:olfactory receptor activity"/>
    <property type="evidence" value="ECO:0007669"/>
    <property type="project" value="InterPro"/>
</dbReference>
<feature type="transmembrane region" description="Helical" evidence="12">
    <location>
        <begin position="30"/>
        <end position="51"/>
    </location>
</feature>
<keyword evidence="4 11" id="KW-0812">Transmembrane</keyword>
<evidence type="ECO:0000256" key="4">
    <source>
        <dbReference type="ARBA" id="ARBA00022692"/>
    </source>
</evidence>
<organism evidence="14 15">
    <name type="scientific">Sphenodon punctatus</name>
    <name type="common">Tuatara</name>
    <name type="synonym">Hatteria punctata</name>
    <dbReference type="NCBI Taxonomy" id="8508"/>
    <lineage>
        <taxon>Eukaryota</taxon>
        <taxon>Metazoa</taxon>
        <taxon>Chordata</taxon>
        <taxon>Craniata</taxon>
        <taxon>Vertebrata</taxon>
        <taxon>Euteleostomi</taxon>
        <taxon>Lepidosauria</taxon>
        <taxon>Sphenodontia</taxon>
        <taxon>Sphenodontidae</taxon>
        <taxon>Sphenodon</taxon>
    </lineage>
</organism>
<keyword evidence="8 12" id="KW-0472">Membrane</keyword>
<feature type="transmembrane region" description="Helical" evidence="12">
    <location>
        <begin position="204"/>
        <end position="225"/>
    </location>
</feature>
<feature type="transmembrane region" description="Helical" evidence="12">
    <location>
        <begin position="246"/>
        <end position="265"/>
    </location>
</feature>
<evidence type="ECO:0000256" key="12">
    <source>
        <dbReference type="RuleBase" id="RU363047"/>
    </source>
</evidence>
<dbReference type="InterPro" id="IPR017452">
    <property type="entry name" value="GPCR_Rhodpsn_7TM"/>
</dbReference>
<dbReference type="Pfam" id="PF13853">
    <property type="entry name" value="7tm_4"/>
    <property type="match status" value="1"/>
</dbReference>
<evidence type="ECO:0000259" key="13">
    <source>
        <dbReference type="PROSITE" id="PS50262"/>
    </source>
</evidence>
<evidence type="ECO:0000256" key="7">
    <source>
        <dbReference type="ARBA" id="ARBA00023040"/>
    </source>
</evidence>
<dbReference type="FunFam" id="1.20.1070.10:FF:000001">
    <property type="entry name" value="Olfactory receptor"/>
    <property type="match status" value="1"/>
</dbReference>
<dbReference type="GO" id="GO:0004930">
    <property type="term" value="F:G protein-coupled receptor activity"/>
    <property type="evidence" value="ECO:0007669"/>
    <property type="project" value="UniProtKB-KW"/>
</dbReference>
<dbReference type="GeneTree" id="ENSGT01150000286948"/>
<evidence type="ECO:0000256" key="8">
    <source>
        <dbReference type="ARBA" id="ARBA00023136"/>
    </source>
</evidence>
<keyword evidence="7 11" id="KW-0297">G-protein coupled receptor</keyword>
<feature type="transmembrane region" description="Helical" evidence="12">
    <location>
        <begin position="102"/>
        <end position="124"/>
    </location>
</feature>
<evidence type="ECO:0000256" key="10">
    <source>
        <dbReference type="ARBA" id="ARBA00023224"/>
    </source>
</evidence>
<dbReference type="Gene3D" id="1.20.1070.10">
    <property type="entry name" value="Rhodopsin 7-helix transmembrane proteins"/>
    <property type="match status" value="1"/>
</dbReference>
<dbReference type="InterPro" id="IPR050516">
    <property type="entry name" value="Olfactory_GPCR"/>
</dbReference>